<protein>
    <submittedName>
        <fullName evidence="2">Phage head morphogenesis protein</fullName>
    </submittedName>
</protein>
<sequence>MVQQTSDYWQKRQEQTFLSGEKTVNDYYQSLKKSFEQANKEIQQVIYLFYAKYADNNGVSFTKAQTLLDKQEIGELKDFIERVNETMGEYDQELTNMSIKARITRYEALKKQIDATLQKLYAVDYEHNGKSMLKELYTNTYYQNWYSTDVYTGFHFQFAQVEPISVETLINYPFNGANYSDRLWKQKDFLQQQLNESITTMLVQGKNPATLKGEFAKKFQSREYDAYRLLHTDGSFIIEQGTLAAYKESGVEKYQNLATLDMKTSDMCREIDGSIYLVAEAVTGINYPPFHAFCRTTTTPRYEDVDYSKSTRVARDEEGKVYKVPADMTYKEWHDKYIGSNPEMLSAEKKTKNYTSDKKLHSKYKSILGSDVPKSLDEFQNLKYNNTAQWEVLKDNFAKTNRFNKLVEKSANLKIKGQVIKELNRIDLSDFEFSDLHINTDRKHNVTKKMAQSYIDNAIAAYSRWNGKVRVYVSENGCSVINLEDKKVSTAYKSIEYDEKFKKLLEVMSNDKMSNN</sequence>
<dbReference type="Proteomes" id="UP000463883">
    <property type="component" value="Chromosome"/>
</dbReference>
<organism evidence="2 3">
    <name type="scientific">Aminipila terrae</name>
    <dbReference type="NCBI Taxonomy" id="2697030"/>
    <lineage>
        <taxon>Bacteria</taxon>
        <taxon>Bacillati</taxon>
        <taxon>Bacillota</taxon>
        <taxon>Clostridia</taxon>
        <taxon>Peptostreptococcales</taxon>
        <taxon>Anaerovoracaceae</taxon>
        <taxon>Aminipila</taxon>
    </lineage>
</organism>
<evidence type="ECO:0000259" key="1">
    <source>
        <dbReference type="Pfam" id="PF04233"/>
    </source>
</evidence>
<dbReference type="AlphaFoldDB" id="A0A6P1MFS1"/>
<proteinExistence type="predicted"/>
<evidence type="ECO:0000313" key="2">
    <source>
        <dbReference type="EMBL" id="QHI72892.1"/>
    </source>
</evidence>
<dbReference type="InterPro" id="IPR006528">
    <property type="entry name" value="Phage_head_morphogenesis_dom"/>
</dbReference>
<dbReference type="EMBL" id="CP047591">
    <property type="protein sequence ID" value="QHI72892.1"/>
    <property type="molecule type" value="Genomic_DNA"/>
</dbReference>
<dbReference type="Pfam" id="PF04233">
    <property type="entry name" value="Phage_Mu_F"/>
    <property type="match status" value="1"/>
</dbReference>
<reference evidence="2 3" key="1">
    <citation type="submission" date="2020-01" db="EMBL/GenBank/DDBJ databases">
        <title>Genomic analysis of Aminipila sp. CBA3637.</title>
        <authorList>
            <person name="Kim Y.B."/>
            <person name="Roh S.W."/>
        </authorList>
    </citation>
    <scope>NUCLEOTIDE SEQUENCE [LARGE SCALE GENOMIC DNA]</scope>
    <source>
        <strain evidence="2 3">CBA3637</strain>
    </source>
</reference>
<name>A0A6P1MFS1_9FIRM</name>
<dbReference type="NCBIfam" id="TIGR01641">
    <property type="entry name" value="phageSPP1_gp7"/>
    <property type="match status" value="1"/>
</dbReference>
<keyword evidence="3" id="KW-1185">Reference proteome</keyword>
<dbReference type="KEGG" id="amic:Ami3637_11175"/>
<feature type="domain" description="Phage head morphogenesis" evidence="1">
    <location>
        <begin position="193"/>
        <end position="298"/>
    </location>
</feature>
<evidence type="ECO:0000313" key="3">
    <source>
        <dbReference type="Proteomes" id="UP000463883"/>
    </source>
</evidence>
<dbReference type="RefSeq" id="WP_162362659.1">
    <property type="nucleotide sequence ID" value="NZ_CP047591.1"/>
</dbReference>
<gene>
    <name evidence="2" type="ORF">Ami3637_11175</name>
</gene>
<accession>A0A6P1MFS1</accession>